<evidence type="ECO:0000313" key="9">
    <source>
        <dbReference type="EMBL" id="SJZ37371.1"/>
    </source>
</evidence>
<evidence type="ECO:0000256" key="3">
    <source>
        <dbReference type="ARBA" id="ARBA00022729"/>
    </source>
</evidence>
<name>A0A1T4K4L6_PORCN</name>
<keyword evidence="3 8" id="KW-0732">Signal</keyword>
<keyword evidence="4" id="KW-0472">Membrane</keyword>
<dbReference type="Gene3D" id="2.60.40.2100">
    <property type="match status" value="1"/>
</dbReference>
<keyword evidence="5" id="KW-0564">Palmitate</keyword>
<evidence type="ECO:0000256" key="4">
    <source>
        <dbReference type="ARBA" id="ARBA00023136"/>
    </source>
</evidence>
<dbReference type="RefSeq" id="WP_025837062.1">
    <property type="nucleotide sequence ID" value="NZ_FUWL01000004.1"/>
</dbReference>
<feature type="signal peptide" evidence="8">
    <location>
        <begin position="1"/>
        <end position="26"/>
    </location>
</feature>
<dbReference type="Proteomes" id="UP000189956">
    <property type="component" value="Unassembled WGS sequence"/>
</dbReference>
<dbReference type="PROSITE" id="PS51257">
    <property type="entry name" value="PROKAR_LIPOPROTEIN"/>
    <property type="match status" value="1"/>
</dbReference>
<evidence type="ECO:0000256" key="7">
    <source>
        <dbReference type="ARBA" id="ARBA00023288"/>
    </source>
</evidence>
<keyword evidence="7" id="KW-0449">Lipoprotein</keyword>
<dbReference type="Pfam" id="PF08842">
    <property type="entry name" value="Mfa2"/>
    <property type="match status" value="1"/>
</dbReference>
<evidence type="ECO:0000256" key="5">
    <source>
        <dbReference type="ARBA" id="ARBA00023139"/>
    </source>
</evidence>
<protein>
    <submittedName>
        <fullName evidence="9">Fimbrillin-A associated anchor protein Mfa1 and Mfa2</fullName>
    </submittedName>
</protein>
<organism evidence="9 10">
    <name type="scientific">Porphyromonas cangingivalis</name>
    <dbReference type="NCBI Taxonomy" id="36874"/>
    <lineage>
        <taxon>Bacteria</taxon>
        <taxon>Pseudomonadati</taxon>
        <taxon>Bacteroidota</taxon>
        <taxon>Bacteroidia</taxon>
        <taxon>Bacteroidales</taxon>
        <taxon>Porphyromonadaceae</taxon>
        <taxon>Porphyromonas</taxon>
    </lineage>
</organism>
<gene>
    <name evidence="9" type="ORF">SAMN02745205_00573</name>
</gene>
<evidence type="ECO:0000313" key="10">
    <source>
        <dbReference type="Proteomes" id="UP000189956"/>
    </source>
</evidence>
<comment type="subcellular location">
    <subcellularLocation>
        <location evidence="1">Cell outer membrane</location>
    </subcellularLocation>
</comment>
<dbReference type="Gene3D" id="2.60.40.2090">
    <property type="match status" value="1"/>
</dbReference>
<evidence type="ECO:0000256" key="2">
    <source>
        <dbReference type="ARBA" id="ARBA00007248"/>
    </source>
</evidence>
<feature type="chain" id="PRO_5010562915" evidence="8">
    <location>
        <begin position="27"/>
        <end position="334"/>
    </location>
</feature>
<dbReference type="AlphaFoldDB" id="A0A1T4K4L6"/>
<evidence type="ECO:0000256" key="1">
    <source>
        <dbReference type="ARBA" id="ARBA00004442"/>
    </source>
</evidence>
<proteinExistence type="inferred from homology"/>
<evidence type="ECO:0000256" key="6">
    <source>
        <dbReference type="ARBA" id="ARBA00023237"/>
    </source>
</evidence>
<sequence>MQNKVFRTTGLHRFYGLILLASFLLAGCDSTLFNDPVPCTFRLKFKYDFNMKYADAFANEVDYVDVFVYEAEGSFVTSKRIERSQMTSGNTAVLDLIPGKYTFVVWSGLKDQLYKTTPLTVGKSKIGDFRLNVNTKDGATLKQDLTPLFHGILENVVVTGEEHQEATVSLMKDTNKIRFVIYSDNPDQLLPSVVNYDIRLVAQNGTLTGANAIGTDESTVYLPYAVGDFGSDLKGAKYPGAWFEVSTLRLLAQRPTTLVITDKVTGKVLLNCDINQFLSEMRFVSQMKMPLQEYFDREDSYRIVFIIGKDADFLSFLVEVNGWLIRKQSINIVG</sequence>
<evidence type="ECO:0000256" key="8">
    <source>
        <dbReference type="SAM" id="SignalP"/>
    </source>
</evidence>
<reference evidence="9 10" key="1">
    <citation type="submission" date="2017-02" db="EMBL/GenBank/DDBJ databases">
        <authorList>
            <person name="Peterson S.W."/>
        </authorList>
    </citation>
    <scope>NUCLEOTIDE SEQUENCE [LARGE SCALE GENOMIC DNA]</scope>
    <source>
        <strain evidence="9 10">ATCC 700135</strain>
    </source>
</reference>
<dbReference type="EMBL" id="FUWL01000004">
    <property type="protein sequence ID" value="SJZ37371.1"/>
    <property type="molecule type" value="Genomic_DNA"/>
</dbReference>
<comment type="similarity">
    <text evidence="2">Belongs to the bacteroidetes fimbrillin superfamily. FimB/Mfa2 family.</text>
</comment>
<keyword evidence="6" id="KW-0998">Cell outer membrane</keyword>
<dbReference type="GO" id="GO:0009279">
    <property type="term" value="C:cell outer membrane"/>
    <property type="evidence" value="ECO:0007669"/>
    <property type="project" value="UniProtKB-SubCell"/>
</dbReference>
<dbReference type="InterPro" id="IPR014941">
    <property type="entry name" value="FimB/Mfa2/Mfa3"/>
</dbReference>
<accession>A0A1T4K4L6</accession>